<evidence type="ECO:0000313" key="2">
    <source>
        <dbReference type="Proteomes" id="UP001732700"/>
    </source>
</evidence>
<organism evidence="1 2">
    <name type="scientific">Avena sativa</name>
    <name type="common">Oat</name>
    <dbReference type="NCBI Taxonomy" id="4498"/>
    <lineage>
        <taxon>Eukaryota</taxon>
        <taxon>Viridiplantae</taxon>
        <taxon>Streptophyta</taxon>
        <taxon>Embryophyta</taxon>
        <taxon>Tracheophyta</taxon>
        <taxon>Spermatophyta</taxon>
        <taxon>Magnoliopsida</taxon>
        <taxon>Liliopsida</taxon>
        <taxon>Poales</taxon>
        <taxon>Poaceae</taxon>
        <taxon>BOP clade</taxon>
        <taxon>Pooideae</taxon>
        <taxon>Poodae</taxon>
        <taxon>Poeae</taxon>
        <taxon>Poeae Chloroplast Group 1 (Aveneae type)</taxon>
        <taxon>Aveninae</taxon>
        <taxon>Avena</taxon>
    </lineage>
</organism>
<evidence type="ECO:0000313" key="1">
    <source>
        <dbReference type="EnsemblPlants" id="AVESA.00010b.r2.2CG0271680.1.CDS"/>
    </source>
</evidence>
<protein>
    <submittedName>
        <fullName evidence="1">Uncharacterized protein</fullName>
    </submittedName>
</protein>
<reference evidence="1" key="1">
    <citation type="submission" date="2021-05" db="EMBL/GenBank/DDBJ databases">
        <authorList>
            <person name="Scholz U."/>
            <person name="Mascher M."/>
            <person name="Fiebig A."/>
        </authorList>
    </citation>
    <scope>NUCLEOTIDE SEQUENCE [LARGE SCALE GENOMIC DNA]</scope>
</reference>
<sequence length="249" mass="28769">MPRVANPVTRTYHSLQGRWDVIKATCSRWSEVLEQIRANPPSGVSIDQYESLAIKKYKMMATSKGKPFVLQHCWKLLEHMEKWKLRDQETKPKKGALLHLDDSDDEGGRNGGRPGGAKKAKEWIKIEREVMNMASKIDEMVKSKETITMKTLEAKMIMKEEKKKNEMKQARWQSVRDLEERKIALEEQKANAEILAEENRIMMMDPSLMDAITKEWWNIRRAEIIVRRKQVMEDAAASMHGSSSVTAKA</sequence>
<proteinExistence type="predicted"/>
<accession>A0ACD5ULB1</accession>
<dbReference type="Proteomes" id="UP001732700">
    <property type="component" value="Chromosome 2C"/>
</dbReference>
<dbReference type="EnsemblPlants" id="AVESA.00010b.r2.2CG0271680.1">
    <property type="protein sequence ID" value="AVESA.00010b.r2.2CG0271680.1.CDS"/>
    <property type="gene ID" value="AVESA.00010b.r2.2CG0271680"/>
</dbReference>
<reference evidence="1" key="2">
    <citation type="submission" date="2025-09" db="UniProtKB">
        <authorList>
            <consortium name="EnsemblPlants"/>
        </authorList>
    </citation>
    <scope>IDENTIFICATION</scope>
</reference>
<name>A0ACD5ULB1_AVESA</name>
<keyword evidence="2" id="KW-1185">Reference proteome</keyword>